<organism evidence="1 2">
    <name type="scientific">Spiromyces aspiralis</name>
    <dbReference type="NCBI Taxonomy" id="68401"/>
    <lineage>
        <taxon>Eukaryota</taxon>
        <taxon>Fungi</taxon>
        <taxon>Fungi incertae sedis</taxon>
        <taxon>Zoopagomycota</taxon>
        <taxon>Kickxellomycotina</taxon>
        <taxon>Kickxellomycetes</taxon>
        <taxon>Kickxellales</taxon>
        <taxon>Kickxellaceae</taxon>
        <taxon>Spiromyces</taxon>
    </lineage>
</organism>
<keyword evidence="2" id="KW-1185">Reference proteome</keyword>
<gene>
    <name evidence="1" type="ORF">EV182_006676</name>
</gene>
<feature type="non-terminal residue" evidence="1">
    <location>
        <position position="1"/>
    </location>
</feature>
<reference evidence="1" key="1">
    <citation type="submission" date="2022-06" db="EMBL/GenBank/DDBJ databases">
        <title>Phylogenomic reconstructions and comparative analyses of Kickxellomycotina fungi.</title>
        <authorList>
            <person name="Reynolds N.K."/>
            <person name="Stajich J.E."/>
            <person name="Barry K."/>
            <person name="Grigoriev I.V."/>
            <person name="Crous P."/>
            <person name="Smith M.E."/>
        </authorList>
    </citation>
    <scope>NUCLEOTIDE SEQUENCE</scope>
    <source>
        <strain evidence="1">RSA 2271</strain>
    </source>
</reference>
<name>A0ACC1HKT9_9FUNG</name>
<accession>A0ACC1HKT9</accession>
<comment type="caution">
    <text evidence="1">The sequence shown here is derived from an EMBL/GenBank/DDBJ whole genome shotgun (WGS) entry which is preliminary data.</text>
</comment>
<evidence type="ECO:0000313" key="2">
    <source>
        <dbReference type="Proteomes" id="UP001145114"/>
    </source>
</evidence>
<dbReference type="EMBL" id="JAMZIH010002830">
    <property type="protein sequence ID" value="KAJ1677195.1"/>
    <property type="molecule type" value="Genomic_DNA"/>
</dbReference>
<dbReference type="Proteomes" id="UP001145114">
    <property type="component" value="Unassembled WGS sequence"/>
</dbReference>
<sequence>SDGAALPRKRPRSSTTNSTGSNRASARVTGDVVSVSTNNLIRLVRENKLLVDKTDLLLDIMKDDSPVYRFVNSTDGGPVMIDYLLSGEYSTFTMITECTFKAHDGWSITAETHRSVYRMALWKILSMFLDSSKYDVAREVATNQGKADIVIKPSHGAAGDGSGRGSLGVLVEVKRADPDTVDEESRSLTDDDVMFIKDESEDRMERACRKLGDKTFRSLRRLLTKGYNQILKNKYLSIFNGCCDEVLVIVASFSGGRCLFQFEYFKRQAEDWCLDSERHPIVDYLACPYNWPDL</sequence>
<evidence type="ECO:0000313" key="1">
    <source>
        <dbReference type="EMBL" id="KAJ1677195.1"/>
    </source>
</evidence>
<proteinExistence type="predicted"/>
<protein>
    <submittedName>
        <fullName evidence="1">Uncharacterized protein</fullName>
    </submittedName>
</protein>